<sequence length="1069" mass="119073">MVAQSTSPSSTTSSSSSSLTHQTPMILLLNITNLVSVKLDFSNYMLWKFQITSTLKAYHLLDVVDGSYPCPEMYSKDSNGTLTSVVNPEFLQWSAKDQALISMIGATLSNSALALVIGQQSAKGVWDTLEKRFTSFSRSNVLSLKRDLNSIKKNNDNVNIYMQKIKECKDKLEAVGVFIEEEKVLYIVLDGLFDELYPFCTALRTRNEPVSLEELHVLITTEERSLKLKSESSNNSVHLAMIGTGPKPNSGNNSPMPSFNAQSHRGRGGKYNNFRGRGGRNNFHRGGSQFNFYPSQQSNNAAPNYSSQRPMANIHPPNLLLWPSHPMPLPPTAGTYLSGKVLYIGRNEAGLYPIYGDPFSHKSNSTTLNSNTFCSPSIKTACAGVRASSSTWHSRLGHPNAKILQSVLPTLPSHNVASVDSNTSNSFCKHCVLGKMTRLPFSPSCTKFTAPVQLVHSDVWGPAPITSINAPSSSPTRDPIPTPIVSNVHPMQTRLKSGISKKKVALTSTKPDYLDVEPPSFTIAKALPPWIDAMKEEFSALHQQGIWSLVPATPSMNLVSCKWVDKIKRNADGSVSRYKARLVAKGFHQQAGIDYDETFSPVVKPTTVRIILTLAAQFNWPLRQLDISNAFLHGFLKEDVHMVQPPCFVYASKPAHVCKLHKSLYGLKQAPRAWFERFTTQLESLGFTASIADPSLFIFQSPQATLYLLLYVDIIITGTSPSLISDLISQLKTTFELKDLGPLHYFLGLQLQYHDQGFFVHQIKYATDLLNRFNMFNCKPSSTPYFSTTKLTKSNSTTLSDPTQFHSLVDHLMAAKRILRYLRGTLHCGLLFRPGSLKLQGYVDANWAGDQSDRRSTSGYVVFLGSTPITWVSKKQCMVSRSSTEAEYCSLASATAELFWIQMILKDLGVFLADSPILWCDNLSTLALASNLMFHARTKHIEVDYHFVCEKVVRRDIVVKFVSTKDQLADIKTKSSRLFKLYGPLVTISCFRSSRHRLRGAESIFRDLAIICCLSHVLHTPHVQSFEISWSNSQRSQPAHHRLILANPRVAISVTEFVTVVIELVLVLH</sequence>
<evidence type="ECO:0000313" key="4">
    <source>
        <dbReference type="EMBL" id="SPC99842.1"/>
    </source>
</evidence>
<feature type="region of interest" description="Disordered" evidence="1">
    <location>
        <begin position="241"/>
        <end position="310"/>
    </location>
</feature>
<evidence type="ECO:0008006" key="5">
    <source>
        <dbReference type="Google" id="ProtNLM"/>
    </source>
</evidence>
<evidence type="ECO:0000259" key="2">
    <source>
        <dbReference type="Pfam" id="PF07727"/>
    </source>
</evidence>
<dbReference type="InterPro" id="IPR013103">
    <property type="entry name" value="RVT_2"/>
</dbReference>
<dbReference type="InterPro" id="IPR025724">
    <property type="entry name" value="GAG-pre-integrase_dom"/>
</dbReference>
<evidence type="ECO:0000256" key="1">
    <source>
        <dbReference type="SAM" id="MobiDB-lite"/>
    </source>
</evidence>
<feature type="compositionally biased region" description="Polar residues" evidence="1">
    <location>
        <begin position="288"/>
        <end position="310"/>
    </location>
</feature>
<proteinExistence type="predicted"/>
<feature type="domain" description="Reverse transcriptase Ty1/copia-type" evidence="2">
    <location>
        <begin position="546"/>
        <end position="785"/>
    </location>
</feature>
<dbReference type="PANTHER" id="PTHR11439">
    <property type="entry name" value="GAG-POL-RELATED RETROTRANSPOSON"/>
    <property type="match status" value="1"/>
</dbReference>
<dbReference type="EMBL" id="OIVN01002013">
    <property type="protein sequence ID" value="SPC99842.1"/>
    <property type="molecule type" value="Genomic_DNA"/>
</dbReference>
<dbReference type="Pfam" id="PF13976">
    <property type="entry name" value="gag_pre-integrs"/>
    <property type="match status" value="1"/>
</dbReference>
<feature type="compositionally biased region" description="Polar residues" evidence="1">
    <location>
        <begin position="247"/>
        <end position="263"/>
    </location>
</feature>
<dbReference type="InterPro" id="IPR043502">
    <property type="entry name" value="DNA/RNA_pol_sf"/>
</dbReference>
<dbReference type="SUPFAM" id="SSF56672">
    <property type="entry name" value="DNA/RNA polymerases"/>
    <property type="match status" value="1"/>
</dbReference>
<dbReference type="AlphaFoldDB" id="A0A2N9GJQ1"/>
<feature type="compositionally biased region" description="Low complexity" evidence="1">
    <location>
        <begin position="270"/>
        <end position="287"/>
    </location>
</feature>
<dbReference type="PANTHER" id="PTHR11439:SF467">
    <property type="entry name" value="INTEGRASE CATALYTIC DOMAIN-CONTAINING PROTEIN"/>
    <property type="match status" value="1"/>
</dbReference>
<reference evidence="4" key="1">
    <citation type="submission" date="2018-02" db="EMBL/GenBank/DDBJ databases">
        <authorList>
            <person name="Cohen D.B."/>
            <person name="Kent A.D."/>
        </authorList>
    </citation>
    <scope>NUCLEOTIDE SEQUENCE</scope>
</reference>
<protein>
    <recommendedName>
        <fullName evidence="5">Reverse transcriptase Ty1/copia-type domain-containing protein</fullName>
    </recommendedName>
</protein>
<evidence type="ECO:0000259" key="3">
    <source>
        <dbReference type="Pfam" id="PF13976"/>
    </source>
</evidence>
<dbReference type="CDD" id="cd09272">
    <property type="entry name" value="RNase_HI_RT_Ty1"/>
    <property type="match status" value="1"/>
</dbReference>
<dbReference type="Pfam" id="PF14223">
    <property type="entry name" value="Retrotran_gag_2"/>
    <property type="match status" value="1"/>
</dbReference>
<name>A0A2N9GJQ1_FAGSY</name>
<organism evidence="4">
    <name type="scientific">Fagus sylvatica</name>
    <name type="common">Beechnut</name>
    <dbReference type="NCBI Taxonomy" id="28930"/>
    <lineage>
        <taxon>Eukaryota</taxon>
        <taxon>Viridiplantae</taxon>
        <taxon>Streptophyta</taxon>
        <taxon>Embryophyta</taxon>
        <taxon>Tracheophyta</taxon>
        <taxon>Spermatophyta</taxon>
        <taxon>Magnoliopsida</taxon>
        <taxon>eudicotyledons</taxon>
        <taxon>Gunneridae</taxon>
        <taxon>Pentapetalae</taxon>
        <taxon>rosids</taxon>
        <taxon>fabids</taxon>
        <taxon>Fagales</taxon>
        <taxon>Fagaceae</taxon>
        <taxon>Fagus</taxon>
    </lineage>
</organism>
<feature type="region of interest" description="Disordered" evidence="1">
    <location>
        <begin position="467"/>
        <end position="486"/>
    </location>
</feature>
<dbReference type="Pfam" id="PF07727">
    <property type="entry name" value="RVT_2"/>
    <property type="match status" value="1"/>
</dbReference>
<feature type="compositionally biased region" description="Polar residues" evidence="1">
    <location>
        <begin position="467"/>
        <end position="476"/>
    </location>
</feature>
<feature type="domain" description="GAG-pre-integrase" evidence="3">
    <location>
        <begin position="368"/>
        <end position="436"/>
    </location>
</feature>
<accession>A0A2N9GJQ1</accession>
<gene>
    <name evidence="4" type="ORF">FSB_LOCUS27724</name>
</gene>